<organism evidence="2 3">
    <name type="scientific">Puccinia graminis f. sp. tritici</name>
    <dbReference type="NCBI Taxonomy" id="56615"/>
    <lineage>
        <taxon>Eukaryota</taxon>
        <taxon>Fungi</taxon>
        <taxon>Dikarya</taxon>
        <taxon>Basidiomycota</taxon>
        <taxon>Pucciniomycotina</taxon>
        <taxon>Pucciniomycetes</taxon>
        <taxon>Pucciniales</taxon>
        <taxon>Pucciniaceae</taxon>
        <taxon>Puccinia</taxon>
    </lineage>
</organism>
<evidence type="ECO:0000313" key="2">
    <source>
        <dbReference type="EMBL" id="KAA1098678.1"/>
    </source>
</evidence>
<accession>A0A5B0PE89</accession>
<gene>
    <name evidence="2" type="ORF">PGTUg99_004494</name>
</gene>
<comment type="caution">
    <text evidence="2">The sequence shown here is derived from an EMBL/GenBank/DDBJ whole genome shotgun (WGS) entry which is preliminary data.</text>
</comment>
<feature type="region of interest" description="Disordered" evidence="1">
    <location>
        <begin position="174"/>
        <end position="213"/>
    </location>
</feature>
<sequence length="375" mass="41825">MVRPPGYVLCPETQPDDVPVPTSPSQIAPINVQCLLFLENDHGLGPLEPIVQWTKVTSPTRSTPWNTDLQSMDWKQFQDGALIFLSSSTAYLLPAMQYANIGKTIDWFASITNHPKYPSPDGIRLLGQLDYLAFGAAAHAAYPAEHELTIDNCIPPIQFEWRLTKIRGGRAASTVQAPELLSQSSKSDEASIAQTRDAEELSSTDNGSDDYPLALTDRHVSKHQRYNRKTPIPLSVTSGSETGTLVLPKRLFLPKIHADVHPNIAPKVKVPRSPMPPPRRDMDEITMDTYLRVAKVPDDDRRTRERLADHGITHWSFFRRCDEDDLKDLGFTAGVARLLWEGVPRLHEYCDGIENNDFITSRSPCAGSTPVATHK</sequence>
<evidence type="ECO:0008006" key="4">
    <source>
        <dbReference type="Google" id="ProtNLM"/>
    </source>
</evidence>
<name>A0A5B0PE89_PUCGR</name>
<evidence type="ECO:0000256" key="1">
    <source>
        <dbReference type="SAM" id="MobiDB-lite"/>
    </source>
</evidence>
<feature type="compositionally biased region" description="Polar residues" evidence="1">
    <location>
        <begin position="174"/>
        <end position="185"/>
    </location>
</feature>
<proteinExistence type="predicted"/>
<dbReference type="EMBL" id="VDEP01000347">
    <property type="protein sequence ID" value="KAA1098678.1"/>
    <property type="molecule type" value="Genomic_DNA"/>
</dbReference>
<dbReference type="Proteomes" id="UP000325313">
    <property type="component" value="Unassembled WGS sequence"/>
</dbReference>
<evidence type="ECO:0000313" key="3">
    <source>
        <dbReference type="Proteomes" id="UP000325313"/>
    </source>
</evidence>
<protein>
    <recommendedName>
        <fullName evidence="4">SAM domain-containing protein</fullName>
    </recommendedName>
</protein>
<reference evidence="2 3" key="1">
    <citation type="submission" date="2019-05" db="EMBL/GenBank/DDBJ databases">
        <title>Emergence of the Ug99 lineage of the wheat stem rust pathogen through somatic hybridization.</title>
        <authorList>
            <person name="Li F."/>
            <person name="Upadhyaya N.M."/>
            <person name="Sperschneider J."/>
            <person name="Matny O."/>
            <person name="Nguyen-Phuc H."/>
            <person name="Mago R."/>
            <person name="Raley C."/>
            <person name="Miller M.E."/>
            <person name="Silverstein K.A.T."/>
            <person name="Henningsen E."/>
            <person name="Hirsch C.D."/>
            <person name="Visser B."/>
            <person name="Pretorius Z.A."/>
            <person name="Steffenson B.J."/>
            <person name="Schwessinger B."/>
            <person name="Dodds P.N."/>
            <person name="Figueroa M."/>
        </authorList>
    </citation>
    <scope>NUCLEOTIDE SEQUENCE [LARGE SCALE GENOMIC DNA]</scope>
    <source>
        <strain evidence="2 3">Ug99</strain>
    </source>
</reference>
<dbReference type="AlphaFoldDB" id="A0A5B0PE89"/>